<dbReference type="FunFam" id="1.10.1040.50:FF:000004">
    <property type="entry name" value="Peroxisomal fatty acid beta-oxidation multifunctional protein"/>
    <property type="match status" value="1"/>
</dbReference>
<evidence type="ECO:0000313" key="23">
    <source>
        <dbReference type="Proteomes" id="UP000701853"/>
    </source>
</evidence>
<evidence type="ECO:0000256" key="18">
    <source>
        <dbReference type="ARBA" id="ARBA00023717"/>
    </source>
</evidence>
<evidence type="ECO:0000256" key="1">
    <source>
        <dbReference type="ARBA" id="ARBA00000452"/>
    </source>
</evidence>
<evidence type="ECO:0008006" key="24">
    <source>
        <dbReference type="Google" id="ProtNLM"/>
    </source>
</evidence>
<evidence type="ECO:0000256" key="13">
    <source>
        <dbReference type="ARBA" id="ARBA00023235"/>
    </source>
</evidence>
<evidence type="ECO:0000256" key="8">
    <source>
        <dbReference type="ARBA" id="ARBA00022832"/>
    </source>
</evidence>
<evidence type="ECO:0000256" key="7">
    <source>
        <dbReference type="ARBA" id="ARBA00011245"/>
    </source>
</evidence>
<gene>
    <name evidence="22" type="ORF">CXB51_020901</name>
</gene>
<evidence type="ECO:0000256" key="9">
    <source>
        <dbReference type="ARBA" id="ARBA00023002"/>
    </source>
</evidence>
<dbReference type="Proteomes" id="UP000701853">
    <property type="component" value="Chromosome 8"/>
</dbReference>
<dbReference type="SUPFAM" id="SSF51735">
    <property type="entry name" value="NAD(P)-binding Rossmann-fold domains"/>
    <property type="match status" value="1"/>
</dbReference>
<dbReference type="InterPro" id="IPR008927">
    <property type="entry name" value="6-PGluconate_DH-like_C_sf"/>
</dbReference>
<dbReference type="InterPro" id="IPR006108">
    <property type="entry name" value="3HC_DH_C"/>
</dbReference>
<dbReference type="Gene3D" id="3.40.50.720">
    <property type="entry name" value="NAD(P)-binding Rossmann-like Domain"/>
    <property type="match status" value="1"/>
</dbReference>
<dbReference type="PROSITE" id="PS00067">
    <property type="entry name" value="3HCDH"/>
    <property type="match status" value="1"/>
</dbReference>
<dbReference type="Pfam" id="PF00725">
    <property type="entry name" value="3HCDH"/>
    <property type="match status" value="2"/>
</dbReference>
<dbReference type="GO" id="GO:0005777">
    <property type="term" value="C:peroxisome"/>
    <property type="evidence" value="ECO:0007669"/>
    <property type="project" value="UniProtKB-SubCell"/>
</dbReference>
<keyword evidence="13" id="KW-0413">Isomerase</keyword>
<comment type="catalytic activity">
    <reaction evidence="17">
        <text>a (3S)-3-hydroxyacyl-CoA = a (2E)-enoyl-CoA + H2O</text>
        <dbReference type="Rhea" id="RHEA:16105"/>
        <dbReference type="ChEBI" id="CHEBI:15377"/>
        <dbReference type="ChEBI" id="CHEBI:57318"/>
        <dbReference type="ChEBI" id="CHEBI:58856"/>
        <dbReference type="EC" id="4.2.1.17"/>
    </reaction>
</comment>
<evidence type="ECO:0000259" key="20">
    <source>
        <dbReference type="Pfam" id="PF00725"/>
    </source>
</evidence>
<feature type="domain" description="3-hydroxyacyl-CoA dehydrogenase NAD binding" evidence="21">
    <location>
        <begin position="347"/>
        <end position="525"/>
    </location>
</feature>
<evidence type="ECO:0000256" key="4">
    <source>
        <dbReference type="ARBA" id="ARBA00005005"/>
    </source>
</evidence>
<evidence type="ECO:0000256" key="2">
    <source>
        <dbReference type="ARBA" id="ARBA00000765"/>
    </source>
</evidence>
<keyword evidence="8" id="KW-0276">Fatty acid metabolism</keyword>
<dbReference type="Pfam" id="PF00378">
    <property type="entry name" value="ECH_1"/>
    <property type="match status" value="1"/>
</dbReference>
<comment type="subunit">
    <text evidence="7">Monomer.</text>
</comment>
<dbReference type="EMBL" id="JAHUZN010000008">
    <property type="protein sequence ID" value="KAG8487347.1"/>
    <property type="molecule type" value="Genomic_DNA"/>
</dbReference>
<keyword evidence="11" id="KW-0443">Lipid metabolism</keyword>
<evidence type="ECO:0000256" key="12">
    <source>
        <dbReference type="ARBA" id="ARBA00023140"/>
    </source>
</evidence>
<dbReference type="SUPFAM" id="SSF52096">
    <property type="entry name" value="ClpP/crotonase"/>
    <property type="match status" value="1"/>
</dbReference>
<proteinExistence type="inferred from homology"/>
<keyword evidence="23" id="KW-1185">Reference proteome</keyword>
<evidence type="ECO:0000256" key="10">
    <source>
        <dbReference type="ARBA" id="ARBA00023027"/>
    </source>
</evidence>
<evidence type="ECO:0000256" key="15">
    <source>
        <dbReference type="ARBA" id="ARBA00023268"/>
    </source>
</evidence>
<evidence type="ECO:0000256" key="5">
    <source>
        <dbReference type="ARBA" id="ARBA00007005"/>
    </source>
</evidence>
<dbReference type="GO" id="GO:0006635">
    <property type="term" value="P:fatty acid beta-oxidation"/>
    <property type="evidence" value="ECO:0007669"/>
    <property type="project" value="UniProtKB-UniPathway"/>
</dbReference>
<evidence type="ECO:0000256" key="19">
    <source>
        <dbReference type="RuleBase" id="RU003707"/>
    </source>
</evidence>
<comment type="similarity">
    <text evidence="5">In the central section; belongs to the 3-hydroxyacyl-CoA dehydrogenase family.</text>
</comment>
<keyword evidence="10" id="KW-0520">NAD</keyword>
<dbReference type="PANTHER" id="PTHR23309:SF49">
    <property type="entry name" value="PEROXISOMAL BIFUNCTIONAL ENZYME"/>
    <property type="match status" value="1"/>
</dbReference>
<evidence type="ECO:0000256" key="6">
    <source>
        <dbReference type="ARBA" id="ARBA00008750"/>
    </source>
</evidence>
<dbReference type="InterPro" id="IPR029045">
    <property type="entry name" value="ClpP/crotonase-like_dom_sf"/>
</dbReference>
<accession>A0A8J5YRB4</accession>
<keyword evidence="9" id="KW-0560">Oxidoreductase</keyword>
<evidence type="ECO:0000256" key="11">
    <source>
        <dbReference type="ARBA" id="ARBA00023098"/>
    </source>
</evidence>
<comment type="subcellular location">
    <subcellularLocation>
        <location evidence="3">Peroxisome</location>
    </subcellularLocation>
</comment>
<dbReference type="CDD" id="cd06558">
    <property type="entry name" value="crotonase-like"/>
    <property type="match status" value="1"/>
</dbReference>
<dbReference type="UniPathway" id="UPA00659"/>
<reference evidence="22 23" key="1">
    <citation type="journal article" date="2021" name="bioRxiv">
        <title>The Gossypium anomalum genome as a resource for cotton improvement and evolutionary analysis of hybrid incompatibility.</title>
        <authorList>
            <person name="Grover C.E."/>
            <person name="Yuan D."/>
            <person name="Arick M.A."/>
            <person name="Miller E.R."/>
            <person name="Hu G."/>
            <person name="Peterson D.G."/>
            <person name="Wendel J.F."/>
            <person name="Udall J.A."/>
        </authorList>
    </citation>
    <scope>NUCLEOTIDE SEQUENCE [LARGE SCALE GENOMIC DNA]</scope>
    <source>
        <strain evidence="22">JFW-Udall</strain>
        <tissue evidence="22">Leaf</tissue>
    </source>
</reference>
<dbReference type="GO" id="GO:0004165">
    <property type="term" value="F:delta(3)-delta(2)-enoyl-CoA isomerase activity"/>
    <property type="evidence" value="ECO:0007669"/>
    <property type="project" value="UniProtKB-EC"/>
</dbReference>
<keyword evidence="12" id="KW-0576">Peroxisome</keyword>
<keyword evidence="14" id="KW-0456">Lyase</keyword>
<dbReference type="GO" id="GO:0008692">
    <property type="term" value="F:3-hydroxybutyryl-CoA epimerase activity"/>
    <property type="evidence" value="ECO:0007669"/>
    <property type="project" value="UniProtKB-EC"/>
</dbReference>
<dbReference type="InterPro" id="IPR006176">
    <property type="entry name" value="3-OHacyl-CoA_DH_NAD-bd"/>
</dbReference>
<dbReference type="GO" id="GO:0004300">
    <property type="term" value="F:enoyl-CoA hydratase activity"/>
    <property type="evidence" value="ECO:0007669"/>
    <property type="project" value="UniProtKB-EC"/>
</dbReference>
<evidence type="ECO:0000256" key="14">
    <source>
        <dbReference type="ARBA" id="ARBA00023239"/>
    </source>
</evidence>
<feature type="domain" description="3-hydroxyacyl-CoA dehydrogenase C-terminal" evidence="20">
    <location>
        <begin position="528"/>
        <end position="621"/>
    </location>
</feature>
<evidence type="ECO:0000313" key="22">
    <source>
        <dbReference type="EMBL" id="KAG8487347.1"/>
    </source>
</evidence>
<dbReference type="GO" id="GO:0070403">
    <property type="term" value="F:NAD+ binding"/>
    <property type="evidence" value="ECO:0007669"/>
    <property type="project" value="InterPro"/>
</dbReference>
<dbReference type="InterPro" id="IPR006180">
    <property type="entry name" value="3-OHacyl-CoA_DH_CS"/>
</dbReference>
<comment type="similarity">
    <text evidence="19">Belongs to the enoyl-CoA hydratase/isomerase family.</text>
</comment>
<dbReference type="PROSITE" id="PS00166">
    <property type="entry name" value="ENOYL_COA_HYDRATASE"/>
    <property type="match status" value="1"/>
</dbReference>
<dbReference type="Pfam" id="PF02737">
    <property type="entry name" value="3HCDH_N"/>
    <property type="match status" value="1"/>
</dbReference>
<evidence type="ECO:0000256" key="17">
    <source>
        <dbReference type="ARBA" id="ARBA00023709"/>
    </source>
</evidence>
<name>A0A8J5YRB4_9ROSI</name>
<dbReference type="AlphaFoldDB" id="A0A8J5YRB4"/>
<comment type="catalytic activity">
    <reaction evidence="2">
        <text>a (3E)-enoyl-CoA = a 4-saturated (2E)-enoyl-CoA</text>
        <dbReference type="Rhea" id="RHEA:45228"/>
        <dbReference type="ChEBI" id="CHEBI:58521"/>
        <dbReference type="ChEBI" id="CHEBI:85097"/>
        <dbReference type="EC" id="5.3.3.8"/>
    </reaction>
</comment>
<comment type="catalytic activity">
    <reaction evidence="18">
        <text>a 4-saturated-(3S)-3-hydroxyacyl-CoA = a (3E)-enoyl-CoA + H2O</text>
        <dbReference type="Rhea" id="RHEA:20724"/>
        <dbReference type="ChEBI" id="CHEBI:15377"/>
        <dbReference type="ChEBI" id="CHEBI:58521"/>
        <dbReference type="ChEBI" id="CHEBI:137480"/>
        <dbReference type="EC" id="4.2.1.17"/>
    </reaction>
</comment>
<evidence type="ECO:0000256" key="16">
    <source>
        <dbReference type="ARBA" id="ARBA00023701"/>
    </source>
</evidence>
<dbReference type="PANTHER" id="PTHR23309">
    <property type="entry name" value="3-HYDROXYACYL-COA DEHYROGENASE"/>
    <property type="match status" value="1"/>
</dbReference>
<dbReference type="SUPFAM" id="SSF48179">
    <property type="entry name" value="6-phosphogluconate dehydrogenase C-terminal domain-like"/>
    <property type="match status" value="2"/>
</dbReference>
<feature type="domain" description="3-hydroxyacyl-CoA dehydrogenase C-terminal" evidence="20">
    <location>
        <begin position="663"/>
        <end position="741"/>
    </location>
</feature>
<dbReference type="OrthoDB" id="2018133at2759"/>
<comment type="caution">
    <text evidence="22">The sequence shown here is derived from an EMBL/GenBank/DDBJ whole genome shotgun (WGS) entry which is preliminary data.</text>
</comment>
<dbReference type="InterPro" id="IPR001753">
    <property type="entry name" value="Enoyl-CoA_hydra/iso"/>
</dbReference>
<organism evidence="22 23">
    <name type="scientific">Gossypium anomalum</name>
    <dbReference type="NCBI Taxonomy" id="47600"/>
    <lineage>
        <taxon>Eukaryota</taxon>
        <taxon>Viridiplantae</taxon>
        <taxon>Streptophyta</taxon>
        <taxon>Embryophyta</taxon>
        <taxon>Tracheophyta</taxon>
        <taxon>Spermatophyta</taxon>
        <taxon>Magnoliopsida</taxon>
        <taxon>eudicotyledons</taxon>
        <taxon>Gunneridae</taxon>
        <taxon>Pentapetalae</taxon>
        <taxon>rosids</taxon>
        <taxon>malvids</taxon>
        <taxon>Malvales</taxon>
        <taxon>Malvaceae</taxon>
        <taxon>Malvoideae</taxon>
        <taxon>Gossypium</taxon>
    </lineage>
</organism>
<evidence type="ECO:0000256" key="3">
    <source>
        <dbReference type="ARBA" id="ARBA00004275"/>
    </source>
</evidence>
<dbReference type="Gene3D" id="1.10.1040.50">
    <property type="match status" value="1"/>
</dbReference>
<comment type="similarity">
    <text evidence="6">In the N-terminal section; belongs to the enoyl-CoA hydratase/isomerase family.</text>
</comment>
<dbReference type="FunFam" id="3.40.50.720:FF:000009">
    <property type="entry name" value="Fatty oxidation complex, alpha subunit"/>
    <property type="match status" value="1"/>
</dbReference>
<keyword evidence="15" id="KW-0511">Multifunctional enzyme</keyword>
<comment type="catalytic activity">
    <reaction evidence="1">
        <text>a (3Z)-enoyl-CoA = a 4-saturated (2E)-enoyl-CoA</text>
        <dbReference type="Rhea" id="RHEA:45900"/>
        <dbReference type="ChEBI" id="CHEBI:85097"/>
        <dbReference type="ChEBI" id="CHEBI:85489"/>
        <dbReference type="EC" id="5.3.3.8"/>
    </reaction>
</comment>
<dbReference type="FunFam" id="3.90.226.10:FF:000025">
    <property type="entry name" value="Peroxisomal fatty acid beta-oxidation multifunctional protein"/>
    <property type="match status" value="1"/>
</dbReference>
<dbReference type="InterPro" id="IPR018376">
    <property type="entry name" value="Enoyl-CoA_hyd/isom_CS"/>
</dbReference>
<evidence type="ECO:0000259" key="21">
    <source>
        <dbReference type="Pfam" id="PF02737"/>
    </source>
</evidence>
<dbReference type="Gene3D" id="3.90.226.10">
    <property type="entry name" value="2-enoyl-CoA Hydratase, Chain A, domain 1"/>
    <property type="match status" value="1"/>
</dbReference>
<dbReference type="GO" id="GO:0003857">
    <property type="term" value="F:(3S)-3-hydroxyacyl-CoA dehydrogenase (NAD+) activity"/>
    <property type="evidence" value="ECO:0007669"/>
    <property type="project" value="TreeGrafter"/>
</dbReference>
<dbReference type="InterPro" id="IPR036291">
    <property type="entry name" value="NAD(P)-bd_dom_sf"/>
</dbReference>
<protein>
    <recommendedName>
        <fullName evidence="24">3-hydroxyacyl-CoA dehydrogenase</fullName>
    </recommendedName>
</protein>
<comment type="pathway">
    <text evidence="4">Lipid metabolism; fatty acid beta-oxidation.</text>
</comment>
<comment type="catalytic activity">
    <reaction evidence="16">
        <text>(3S)-3-hydroxybutanoyl-CoA = (3R)-3-hydroxybutanoyl-CoA</text>
        <dbReference type="Rhea" id="RHEA:21760"/>
        <dbReference type="ChEBI" id="CHEBI:57315"/>
        <dbReference type="ChEBI" id="CHEBI:57316"/>
        <dbReference type="EC" id="5.1.2.3"/>
    </reaction>
</comment>
<sequence>MSQSKVTMEVGNDGVAVITISNPPVNALAIPIIDGLKEKFAEATRRNDVKAIVLTGKGGRFSGGFDINVFTKVHGTGDVSVMPDVSVDLVTNAVEDCKKPIVAAVEGLALGGGLEFAMGCHARIAAPRTQLGLPELSLGVIPGFGALTGLLCYGSFKGTQRLPRLVGLSKAIEMMLSSKPIMSEEGKKLGLIDALVPSKELLKVSRAWALDMAEGRKPWLRSLHRTDKIGSLSEAREVLRMARLQAKKTAPNLPQHQVCLDVIEEGIVHGGYSGVLKVVSGVFRPIAFSCIVVFLAEEIASDEAKVFKEIVLSDTSRGLVHVFLAQRATSKVPSVTDVGLKPRQVKKVAIIGGGLMGSGIATALIVNNIFVVLKEVNSEYLLKGIKTVEANVRGLANRGKMTKDKAEKTLSMLKGVLDYSEFKDVDMVIEAVIENVALKQKIFSEIEKACPPHCILATNTSTIDLNLIGEKMNSQDRLIGAHFFSPAHLMPLLEIVRTQKTSPQIILDLMTVGKVIKKVPVVVGNCTGFAVNRTFFPYTQGSHLLVNLGVDAYRIDRVICNFGFPLGPFQLQDLAGYGVAFAVGQEYAKAFSDRIFKSPLLELLVKDGRNGKNNGKGYYIYEKGSKPKPDPSVLSIIEESRRLTNVMPGGKPISVTDREVLEMILFPVVNEACRVLDEGVVVRASDLDVASVLGMSFPSYRGGIVFWADMVGANHVYRSLKKWSEMYGSFYKPSKFLEERAMKGVPLSAPATSSASTKSRL</sequence>